<dbReference type="STRING" id="75743.A0A401P5F0"/>
<dbReference type="GO" id="GO:0005737">
    <property type="term" value="C:cytoplasm"/>
    <property type="evidence" value="ECO:0007669"/>
    <property type="project" value="TreeGrafter"/>
</dbReference>
<organism evidence="1 2">
    <name type="scientific">Scyliorhinus torazame</name>
    <name type="common">Cloudy catshark</name>
    <name type="synonym">Catulus torazame</name>
    <dbReference type="NCBI Taxonomy" id="75743"/>
    <lineage>
        <taxon>Eukaryota</taxon>
        <taxon>Metazoa</taxon>
        <taxon>Chordata</taxon>
        <taxon>Craniata</taxon>
        <taxon>Vertebrata</taxon>
        <taxon>Chondrichthyes</taxon>
        <taxon>Elasmobranchii</taxon>
        <taxon>Galeomorphii</taxon>
        <taxon>Galeoidea</taxon>
        <taxon>Carcharhiniformes</taxon>
        <taxon>Scyliorhinidae</taxon>
        <taxon>Scyliorhinus</taxon>
    </lineage>
</organism>
<dbReference type="GO" id="GO:0006629">
    <property type="term" value="P:lipid metabolic process"/>
    <property type="evidence" value="ECO:0007669"/>
    <property type="project" value="TreeGrafter"/>
</dbReference>
<dbReference type="OrthoDB" id="565904at2759"/>
<keyword evidence="2" id="KW-1185">Reference proteome</keyword>
<dbReference type="Proteomes" id="UP000288216">
    <property type="component" value="Unassembled WGS sequence"/>
</dbReference>
<proteinExistence type="predicted"/>
<gene>
    <name evidence="1" type="ORF">scyTo_0000864</name>
</gene>
<sequence>MQTALTECAVTEGTNRKEWKTEESLCLLESNQESSQDGNMQGRLLMLLVFSICFTRGSFKSCPKIPVQKNFTLSEFMGTWFEIEALNSRLIKGDCVTHTFHQSTDNWIQVNTTEKRKDNKRILYIGKLSPANVNQAAKLQILLSEGVYLDFVPVQDEFSFIPYNVLATDFRKKLPDNVLDIFSWQSSYEPP</sequence>
<name>A0A401P5F0_SCYTO</name>
<dbReference type="GO" id="GO:0000302">
    <property type="term" value="P:response to reactive oxygen species"/>
    <property type="evidence" value="ECO:0007669"/>
    <property type="project" value="TreeGrafter"/>
</dbReference>
<dbReference type="InterPro" id="IPR022272">
    <property type="entry name" value="Lipocalin_CS"/>
</dbReference>
<accession>A0A401P5F0</accession>
<dbReference type="AlphaFoldDB" id="A0A401P5F0"/>
<evidence type="ECO:0000313" key="1">
    <source>
        <dbReference type="EMBL" id="GCB68338.1"/>
    </source>
</evidence>
<comment type="caution">
    <text evidence="1">The sequence shown here is derived from an EMBL/GenBank/DDBJ whole genome shotgun (WGS) entry which is preliminary data.</text>
</comment>
<dbReference type="Gene3D" id="2.40.128.20">
    <property type="match status" value="1"/>
</dbReference>
<dbReference type="PANTHER" id="PTHR10612:SF62">
    <property type="entry name" value="LIPOCALIN_CYTOSOLIC FATTY-ACID BINDING DOMAIN-CONTAINING PROTEIN"/>
    <property type="match status" value="1"/>
</dbReference>
<dbReference type="SUPFAM" id="SSF50814">
    <property type="entry name" value="Lipocalins"/>
    <property type="match status" value="1"/>
</dbReference>
<dbReference type="InterPro" id="IPR012674">
    <property type="entry name" value="Calycin"/>
</dbReference>
<dbReference type="PANTHER" id="PTHR10612">
    <property type="entry name" value="APOLIPOPROTEIN D"/>
    <property type="match status" value="1"/>
</dbReference>
<protein>
    <recommendedName>
        <fullName evidence="3">Lipocalin/cytosolic fatty-acid binding domain-containing protein</fullName>
    </recommendedName>
</protein>
<evidence type="ECO:0008006" key="3">
    <source>
        <dbReference type="Google" id="ProtNLM"/>
    </source>
</evidence>
<reference evidence="1 2" key="1">
    <citation type="journal article" date="2018" name="Nat. Ecol. Evol.">
        <title>Shark genomes provide insights into elasmobranch evolution and the origin of vertebrates.</title>
        <authorList>
            <person name="Hara Y"/>
            <person name="Yamaguchi K"/>
            <person name="Onimaru K"/>
            <person name="Kadota M"/>
            <person name="Koyanagi M"/>
            <person name="Keeley SD"/>
            <person name="Tatsumi K"/>
            <person name="Tanaka K"/>
            <person name="Motone F"/>
            <person name="Kageyama Y"/>
            <person name="Nozu R"/>
            <person name="Adachi N"/>
            <person name="Nishimura O"/>
            <person name="Nakagawa R"/>
            <person name="Tanegashima C"/>
            <person name="Kiyatake I"/>
            <person name="Matsumoto R"/>
            <person name="Murakumo K"/>
            <person name="Nishida K"/>
            <person name="Terakita A"/>
            <person name="Kuratani S"/>
            <person name="Sato K"/>
            <person name="Hyodo S Kuraku.S."/>
        </authorList>
    </citation>
    <scope>NUCLEOTIDE SEQUENCE [LARGE SCALE GENOMIC DNA]</scope>
</reference>
<evidence type="ECO:0000313" key="2">
    <source>
        <dbReference type="Proteomes" id="UP000288216"/>
    </source>
</evidence>
<dbReference type="PROSITE" id="PS00213">
    <property type="entry name" value="LIPOCALIN"/>
    <property type="match status" value="1"/>
</dbReference>
<dbReference type="EMBL" id="BFAA01000178">
    <property type="protein sequence ID" value="GCB68338.1"/>
    <property type="molecule type" value="Genomic_DNA"/>
</dbReference>